<feature type="domain" description="Jacalin-type lectin" evidence="4">
    <location>
        <begin position="77"/>
        <end position="214"/>
    </location>
</feature>
<sequence length="231" mass="25509">MALGFPQEEPPPPSSFFPPGGPCSFLLDGGPQGRGGYIGPGEVSRSKTPQDRDWATGLSPPEAMLLRLTLTLLWSTCLVAQMYGSGGGKYFSTPRDHEYEITGIRVAVGSFGILKSIQVRYGPSWTTVSGCPSSGTPQEFILYPGEHITWISGYYKMYLRSLNLHTNIGRSATFGKDDGMKFAVYPDQFEKVLTGICGHCKLLGITGLCFEWDYPLEFWDMIWQNSTLPKK</sequence>
<keyword evidence="6" id="KW-1185">Reference proteome</keyword>
<dbReference type="InterPro" id="IPR001229">
    <property type="entry name" value="Jacalin-like_lectin_dom"/>
</dbReference>
<dbReference type="Pfam" id="PF01419">
    <property type="entry name" value="Jacalin"/>
    <property type="match status" value="1"/>
</dbReference>
<evidence type="ECO:0000256" key="1">
    <source>
        <dbReference type="ARBA" id="ARBA00022729"/>
    </source>
</evidence>
<dbReference type="Proteomes" id="UP000823872">
    <property type="component" value="Chromosome E3"/>
</dbReference>
<protein>
    <recommendedName>
        <fullName evidence="4">Jacalin-type lectin domain-containing protein</fullName>
    </recommendedName>
</protein>
<dbReference type="PANTHER" id="PTHR33589:SF1">
    <property type="entry name" value="ZYMOGEN GRANULE PROTEIN 16 HOMOLOG B"/>
    <property type="match status" value="1"/>
</dbReference>
<accession>A0ABI7WKD2</accession>
<dbReference type="InterPro" id="IPR052321">
    <property type="entry name" value="PolyBind_ProtTraffic"/>
</dbReference>
<dbReference type="PROSITE" id="PS51752">
    <property type="entry name" value="JACALIN_LECTIN"/>
    <property type="match status" value="1"/>
</dbReference>
<keyword evidence="2" id="KW-0430">Lectin</keyword>
<organism evidence="5 6">
    <name type="scientific">Felis catus</name>
    <name type="common">Cat</name>
    <name type="synonym">Felis silvestris catus</name>
    <dbReference type="NCBI Taxonomy" id="9685"/>
    <lineage>
        <taxon>Eukaryota</taxon>
        <taxon>Metazoa</taxon>
        <taxon>Chordata</taxon>
        <taxon>Craniata</taxon>
        <taxon>Vertebrata</taxon>
        <taxon>Euteleostomi</taxon>
        <taxon>Mammalia</taxon>
        <taxon>Eutheria</taxon>
        <taxon>Laurasiatheria</taxon>
        <taxon>Carnivora</taxon>
        <taxon>Feliformia</taxon>
        <taxon>Felidae</taxon>
        <taxon>Felinae</taxon>
        <taxon>Felis</taxon>
    </lineage>
</organism>
<feature type="region of interest" description="Disordered" evidence="3">
    <location>
        <begin position="36"/>
        <end position="56"/>
    </location>
</feature>
<evidence type="ECO:0000259" key="4">
    <source>
        <dbReference type="PROSITE" id="PS51752"/>
    </source>
</evidence>
<dbReference type="PANTHER" id="PTHR33589">
    <property type="entry name" value="OS11G0524900 PROTEIN"/>
    <property type="match status" value="1"/>
</dbReference>
<dbReference type="SMART" id="SM00915">
    <property type="entry name" value="Jacalin"/>
    <property type="match status" value="1"/>
</dbReference>
<evidence type="ECO:0000256" key="2">
    <source>
        <dbReference type="ARBA" id="ARBA00022734"/>
    </source>
</evidence>
<keyword evidence="1" id="KW-0732">Signal</keyword>
<reference evidence="5" key="3">
    <citation type="submission" date="2025-09" db="UniProtKB">
        <authorList>
            <consortium name="Ensembl"/>
        </authorList>
    </citation>
    <scope>IDENTIFICATION</scope>
    <source>
        <strain evidence="5">breed Abyssinian</strain>
    </source>
</reference>
<dbReference type="SUPFAM" id="SSF51101">
    <property type="entry name" value="Mannose-binding lectins"/>
    <property type="match status" value="1"/>
</dbReference>
<dbReference type="InterPro" id="IPR036404">
    <property type="entry name" value="Jacalin-like_lectin_dom_sf"/>
</dbReference>
<evidence type="ECO:0000313" key="6">
    <source>
        <dbReference type="Proteomes" id="UP000823872"/>
    </source>
</evidence>
<reference evidence="5" key="2">
    <citation type="submission" date="2025-08" db="UniProtKB">
        <authorList>
            <consortium name="Ensembl"/>
        </authorList>
    </citation>
    <scope>IDENTIFICATION</scope>
    <source>
        <strain evidence="5">breed Abyssinian</strain>
    </source>
</reference>
<reference evidence="5 6" key="1">
    <citation type="submission" date="2021-02" db="EMBL/GenBank/DDBJ databases">
        <title>Safari Cat Assemblies.</title>
        <authorList>
            <person name="Bredemeyer K.R."/>
            <person name="Murphy W.J."/>
        </authorList>
    </citation>
    <scope>NUCLEOTIDE SEQUENCE [LARGE SCALE GENOMIC DNA]</scope>
</reference>
<dbReference type="Gene3D" id="2.100.10.30">
    <property type="entry name" value="Jacalin-like lectin domain"/>
    <property type="match status" value="1"/>
</dbReference>
<proteinExistence type="predicted"/>
<evidence type="ECO:0000256" key="3">
    <source>
        <dbReference type="SAM" id="MobiDB-lite"/>
    </source>
</evidence>
<feature type="compositionally biased region" description="Pro residues" evidence="3">
    <location>
        <begin position="8"/>
        <end position="21"/>
    </location>
</feature>
<dbReference type="Ensembl" id="ENSFCTT00005015835.1">
    <property type="protein sequence ID" value="ENSFCTP00005010752.1"/>
    <property type="gene ID" value="ENSFCTG00005005684.1"/>
</dbReference>
<feature type="compositionally biased region" description="Basic and acidic residues" evidence="3">
    <location>
        <begin position="44"/>
        <end position="54"/>
    </location>
</feature>
<name>A0ABI7WKD2_FELCA</name>
<dbReference type="GeneTree" id="ENSGT00940000163143"/>
<evidence type="ECO:0000313" key="5">
    <source>
        <dbReference type="Ensembl" id="ENSFCTP00005010752.1"/>
    </source>
</evidence>
<feature type="region of interest" description="Disordered" evidence="3">
    <location>
        <begin position="1"/>
        <end position="22"/>
    </location>
</feature>